<dbReference type="Pfam" id="PF13641">
    <property type="entry name" value="Glyco_tranf_2_3"/>
    <property type="match status" value="1"/>
</dbReference>
<keyword evidence="2" id="KW-0328">Glycosyltransferase</keyword>
<gene>
    <name evidence="8" type="ORF">FE257_001284</name>
</gene>
<evidence type="ECO:0000256" key="2">
    <source>
        <dbReference type="ARBA" id="ARBA00022676"/>
    </source>
</evidence>
<keyword evidence="3" id="KW-0808">Transferase</keyword>
<comment type="caution">
    <text evidence="8">The sequence shown here is derived from an EMBL/GenBank/DDBJ whole genome shotgun (WGS) entry which is preliminary data.</text>
</comment>
<keyword evidence="5" id="KW-1133">Transmembrane helix</keyword>
<evidence type="ECO:0000256" key="4">
    <source>
        <dbReference type="ARBA" id="ARBA00022692"/>
    </source>
</evidence>
<name>A0AAD4CED6_ASPNN</name>
<evidence type="ECO:0000256" key="3">
    <source>
        <dbReference type="ARBA" id="ARBA00022679"/>
    </source>
</evidence>
<evidence type="ECO:0000256" key="5">
    <source>
        <dbReference type="ARBA" id="ARBA00022989"/>
    </source>
</evidence>
<dbReference type="SUPFAM" id="SSF53448">
    <property type="entry name" value="Nucleotide-diphospho-sugar transferases"/>
    <property type="match status" value="1"/>
</dbReference>
<evidence type="ECO:0000313" key="8">
    <source>
        <dbReference type="EMBL" id="KAF9884723.1"/>
    </source>
</evidence>
<keyword evidence="6" id="KW-0472">Membrane</keyword>
<proteinExistence type="predicted"/>
<reference evidence="8" key="1">
    <citation type="journal article" date="2019" name="Beilstein J. Org. Chem.">
        <title>Nanangenines: drimane sesquiterpenoids as the dominant metabolite cohort of a novel Australian fungus, Aspergillus nanangensis.</title>
        <authorList>
            <person name="Lacey H.J."/>
            <person name="Gilchrist C.L.M."/>
            <person name="Crombie A."/>
            <person name="Kalaitzis J.A."/>
            <person name="Vuong D."/>
            <person name="Rutledge P.J."/>
            <person name="Turner P."/>
            <person name="Pitt J.I."/>
            <person name="Lacey E."/>
            <person name="Chooi Y.H."/>
            <person name="Piggott A.M."/>
        </authorList>
    </citation>
    <scope>NUCLEOTIDE SEQUENCE</scope>
    <source>
        <strain evidence="8">MST-FP2251</strain>
    </source>
</reference>
<dbReference type="Proteomes" id="UP001194746">
    <property type="component" value="Unassembled WGS sequence"/>
</dbReference>
<sequence length="344" mass="39299">MDPIVPFWAAVAWHLVRYALRLYGSWKFNPIPVPDNPQIRPESVSVIIATIDVSEELIPRLQKMLDNEPKEIIIVTSAKLLGGLNGILKEYLPQERSAKIRALDIPRANKRNQLARGIQAATGEIIALADDDVYWTSNLLSQVLAAIESNPKIGGVTTLEESHGTDHRSPETITVWEAFEARRLHQRNINITASAWLDGSVTVLSGRTSVYRACILKDPAFLYGLTNEYWLWTVHMHCGDDQFITRWLLNHDWEVTVQAGATIYCEGLHDSRHVKQILRWSRNARISSVKRVVASKQVWRYPWLSTHTTLHTYGAVRNLWRLWLLASFCFNPTYATLVEIFLPR</sequence>
<reference evidence="8" key="2">
    <citation type="submission" date="2020-02" db="EMBL/GenBank/DDBJ databases">
        <authorList>
            <person name="Gilchrist C.L.M."/>
            <person name="Chooi Y.-H."/>
        </authorList>
    </citation>
    <scope>NUCLEOTIDE SEQUENCE</scope>
    <source>
        <strain evidence="8">MST-FP2251</strain>
    </source>
</reference>
<dbReference type="InterPro" id="IPR029044">
    <property type="entry name" value="Nucleotide-diphossugar_trans"/>
</dbReference>
<evidence type="ECO:0000256" key="6">
    <source>
        <dbReference type="ARBA" id="ARBA00023136"/>
    </source>
</evidence>
<dbReference type="AlphaFoldDB" id="A0AAD4CED6"/>
<comment type="subcellular location">
    <subcellularLocation>
        <location evidence="1">Membrane</location>
    </subcellularLocation>
</comment>
<accession>A0AAD4CED6</accession>
<evidence type="ECO:0000313" key="9">
    <source>
        <dbReference type="Proteomes" id="UP001194746"/>
    </source>
</evidence>
<dbReference type="EMBL" id="VCAU01000113">
    <property type="protein sequence ID" value="KAF9884723.1"/>
    <property type="molecule type" value="Genomic_DNA"/>
</dbReference>
<dbReference type="InterPro" id="IPR052427">
    <property type="entry name" value="Glycosyltrans_GT2/GT47"/>
</dbReference>
<dbReference type="PANTHER" id="PTHR47844">
    <property type="entry name" value="SYNTHASE CPS1, PUTATIVE (AFU_ORTHOLOGUE AFUA_7G02500)-RELATED"/>
    <property type="match status" value="1"/>
</dbReference>
<dbReference type="PANTHER" id="PTHR47844:SF1">
    <property type="entry name" value="EXOSTOSIN-LIKE 2"/>
    <property type="match status" value="1"/>
</dbReference>
<evidence type="ECO:0000256" key="7">
    <source>
        <dbReference type="ARBA" id="ARBA00023180"/>
    </source>
</evidence>
<evidence type="ECO:0000256" key="1">
    <source>
        <dbReference type="ARBA" id="ARBA00004370"/>
    </source>
</evidence>
<protein>
    <submittedName>
        <fullName evidence="8">Uncharacterized protein</fullName>
    </submittedName>
</protein>
<dbReference type="GO" id="GO:0016020">
    <property type="term" value="C:membrane"/>
    <property type="evidence" value="ECO:0007669"/>
    <property type="project" value="UniProtKB-SubCell"/>
</dbReference>
<organism evidence="8 9">
    <name type="scientific">Aspergillus nanangensis</name>
    <dbReference type="NCBI Taxonomy" id="2582783"/>
    <lineage>
        <taxon>Eukaryota</taxon>
        <taxon>Fungi</taxon>
        <taxon>Dikarya</taxon>
        <taxon>Ascomycota</taxon>
        <taxon>Pezizomycotina</taxon>
        <taxon>Eurotiomycetes</taxon>
        <taxon>Eurotiomycetidae</taxon>
        <taxon>Eurotiales</taxon>
        <taxon>Aspergillaceae</taxon>
        <taxon>Aspergillus</taxon>
        <taxon>Aspergillus subgen. Circumdati</taxon>
    </lineage>
</organism>
<keyword evidence="9" id="KW-1185">Reference proteome</keyword>
<dbReference type="GO" id="GO:0016757">
    <property type="term" value="F:glycosyltransferase activity"/>
    <property type="evidence" value="ECO:0007669"/>
    <property type="project" value="UniProtKB-KW"/>
</dbReference>
<keyword evidence="4" id="KW-0812">Transmembrane</keyword>
<keyword evidence="7" id="KW-0325">Glycoprotein</keyword>
<dbReference type="Gene3D" id="3.90.550.10">
    <property type="entry name" value="Spore Coat Polysaccharide Biosynthesis Protein SpsA, Chain A"/>
    <property type="match status" value="1"/>
</dbReference>